<sequence>MHNEASSYKLPVVLKHEIGEDGSVLHFTGLLPWFDLSGLFVENDQKEVQFTYAKPASAIISRPEEIAGHLKLKVAKKDRGFFKLEESNEGIRGALSIDIEIFEITPSFHVVEVKRSRGDTLEYQKILKQDIRPALKEIVWAWQGEQQH</sequence>
<proteinExistence type="predicted"/>
<evidence type="ECO:0000313" key="1">
    <source>
        <dbReference type="EMBL" id="KAI8007449.1"/>
    </source>
</evidence>
<name>A0ACC0H394_9ERIC</name>
<comment type="caution">
    <text evidence="1">The sequence shown here is derived from an EMBL/GenBank/DDBJ whole genome shotgun (WGS) entry which is preliminary data.</text>
</comment>
<keyword evidence="2" id="KW-1185">Reference proteome</keyword>
<organism evidence="1 2">
    <name type="scientific">Camellia lanceoleosa</name>
    <dbReference type="NCBI Taxonomy" id="1840588"/>
    <lineage>
        <taxon>Eukaryota</taxon>
        <taxon>Viridiplantae</taxon>
        <taxon>Streptophyta</taxon>
        <taxon>Embryophyta</taxon>
        <taxon>Tracheophyta</taxon>
        <taxon>Spermatophyta</taxon>
        <taxon>Magnoliopsida</taxon>
        <taxon>eudicotyledons</taxon>
        <taxon>Gunneridae</taxon>
        <taxon>Pentapetalae</taxon>
        <taxon>asterids</taxon>
        <taxon>Ericales</taxon>
        <taxon>Theaceae</taxon>
        <taxon>Camellia</taxon>
    </lineage>
</organism>
<keyword evidence="1" id="KW-0418">Kinase</keyword>
<dbReference type="EMBL" id="CM045764">
    <property type="protein sequence ID" value="KAI8007449.1"/>
    <property type="molecule type" value="Genomic_DNA"/>
</dbReference>
<dbReference type="Proteomes" id="UP001060215">
    <property type="component" value="Chromosome 7"/>
</dbReference>
<keyword evidence="1" id="KW-0808">Transferase</keyword>
<accession>A0ACC0H394</accession>
<protein>
    <submittedName>
        <fullName evidence="1">CBL-interacting serine/threonine-protein kinase 10</fullName>
    </submittedName>
</protein>
<gene>
    <name evidence="1" type="ORF">LOK49_LG07G00745</name>
</gene>
<evidence type="ECO:0000313" key="2">
    <source>
        <dbReference type="Proteomes" id="UP001060215"/>
    </source>
</evidence>
<reference evidence="1 2" key="1">
    <citation type="journal article" date="2022" name="Plant J.">
        <title>Chromosome-level genome of Camellia lanceoleosa provides a valuable resource for understanding genome evolution and self-incompatibility.</title>
        <authorList>
            <person name="Gong W."/>
            <person name="Xiao S."/>
            <person name="Wang L."/>
            <person name="Liao Z."/>
            <person name="Chang Y."/>
            <person name="Mo W."/>
            <person name="Hu G."/>
            <person name="Li W."/>
            <person name="Zhao G."/>
            <person name="Zhu H."/>
            <person name="Hu X."/>
            <person name="Ji K."/>
            <person name="Xiang X."/>
            <person name="Song Q."/>
            <person name="Yuan D."/>
            <person name="Jin S."/>
            <person name="Zhang L."/>
        </authorList>
    </citation>
    <scope>NUCLEOTIDE SEQUENCE [LARGE SCALE GENOMIC DNA]</scope>
    <source>
        <strain evidence="1">SQ_2022a</strain>
    </source>
</reference>